<evidence type="ECO:0000256" key="2">
    <source>
        <dbReference type="ARBA" id="ARBA00022527"/>
    </source>
</evidence>
<keyword evidence="6" id="KW-0067">ATP-binding</keyword>
<evidence type="ECO:0000256" key="4">
    <source>
        <dbReference type="ARBA" id="ARBA00022741"/>
    </source>
</evidence>
<evidence type="ECO:0000256" key="6">
    <source>
        <dbReference type="ARBA" id="ARBA00022840"/>
    </source>
</evidence>
<dbReference type="InterPro" id="IPR000719">
    <property type="entry name" value="Prot_kinase_dom"/>
</dbReference>
<evidence type="ECO:0000259" key="9">
    <source>
        <dbReference type="PROSITE" id="PS50011"/>
    </source>
</evidence>
<dbReference type="GO" id="GO:0005524">
    <property type="term" value="F:ATP binding"/>
    <property type="evidence" value="ECO:0007669"/>
    <property type="project" value="UniProtKB-KW"/>
</dbReference>
<dbReference type="SUPFAM" id="SSF56112">
    <property type="entry name" value="Protein kinase-like (PK-like)"/>
    <property type="match status" value="1"/>
</dbReference>
<comment type="catalytic activity">
    <reaction evidence="7">
        <text>L-threonyl-[protein] + ATP = O-phospho-L-threonyl-[protein] + ADP + H(+)</text>
        <dbReference type="Rhea" id="RHEA:46608"/>
        <dbReference type="Rhea" id="RHEA-COMP:11060"/>
        <dbReference type="Rhea" id="RHEA-COMP:11605"/>
        <dbReference type="ChEBI" id="CHEBI:15378"/>
        <dbReference type="ChEBI" id="CHEBI:30013"/>
        <dbReference type="ChEBI" id="CHEBI:30616"/>
        <dbReference type="ChEBI" id="CHEBI:61977"/>
        <dbReference type="ChEBI" id="CHEBI:456216"/>
        <dbReference type="EC" id="2.7.11.1"/>
    </reaction>
</comment>
<feature type="domain" description="Protein kinase" evidence="9">
    <location>
        <begin position="23"/>
        <end position="307"/>
    </location>
</feature>
<dbReference type="PANTHER" id="PTHR48012:SF10">
    <property type="entry name" value="FI20177P1"/>
    <property type="match status" value="1"/>
</dbReference>
<keyword evidence="3" id="KW-0808">Transferase</keyword>
<gene>
    <name evidence="10" type="primary">LgM4147LRVhigh.19.00761.00220</name>
    <name evidence="10" type="ORF">BN36_1921920</name>
</gene>
<proteinExistence type="inferred from homology"/>
<protein>
    <submittedName>
        <fullName evidence="10">Protein kinase, putative</fullName>
    </submittedName>
</protein>
<dbReference type="InterPro" id="IPR050629">
    <property type="entry name" value="STE20/SPS1-PAK"/>
</dbReference>
<keyword evidence="2" id="KW-0723">Serine/threonine-protein kinase</keyword>
<comment type="catalytic activity">
    <reaction evidence="8">
        <text>L-seryl-[protein] + ATP = O-phospho-L-seryl-[protein] + ADP + H(+)</text>
        <dbReference type="Rhea" id="RHEA:17989"/>
        <dbReference type="Rhea" id="RHEA-COMP:9863"/>
        <dbReference type="Rhea" id="RHEA-COMP:11604"/>
        <dbReference type="ChEBI" id="CHEBI:15378"/>
        <dbReference type="ChEBI" id="CHEBI:29999"/>
        <dbReference type="ChEBI" id="CHEBI:30616"/>
        <dbReference type="ChEBI" id="CHEBI:83421"/>
        <dbReference type="ChEBI" id="CHEBI:456216"/>
        <dbReference type="EC" id="2.7.11.1"/>
    </reaction>
</comment>
<dbReference type="EMBL" id="CALQ01000650">
    <property type="protein sequence ID" value="CCM14695.1"/>
    <property type="molecule type" value="Genomic_DNA"/>
</dbReference>
<evidence type="ECO:0000256" key="1">
    <source>
        <dbReference type="ARBA" id="ARBA00008874"/>
    </source>
</evidence>
<evidence type="ECO:0000313" key="10">
    <source>
        <dbReference type="EMBL" id="CCM14695.1"/>
    </source>
</evidence>
<dbReference type="Pfam" id="PF00069">
    <property type="entry name" value="Pkinase"/>
    <property type="match status" value="1"/>
</dbReference>
<dbReference type="InterPro" id="IPR011009">
    <property type="entry name" value="Kinase-like_dom_sf"/>
</dbReference>
<dbReference type="AlphaFoldDB" id="A0A1E1ITT3"/>
<dbReference type="Gene3D" id="1.10.510.10">
    <property type="entry name" value="Transferase(Phosphotransferase) domain 1"/>
    <property type="match status" value="1"/>
</dbReference>
<evidence type="ECO:0000256" key="7">
    <source>
        <dbReference type="ARBA" id="ARBA00047899"/>
    </source>
</evidence>
<evidence type="ECO:0000256" key="8">
    <source>
        <dbReference type="ARBA" id="ARBA00048679"/>
    </source>
</evidence>
<name>A0A1E1ITT3_LEIGU</name>
<dbReference type="GO" id="GO:0004674">
    <property type="term" value="F:protein serine/threonine kinase activity"/>
    <property type="evidence" value="ECO:0007669"/>
    <property type="project" value="UniProtKB-KW"/>
</dbReference>
<dbReference type="SMART" id="SM00220">
    <property type="entry name" value="S_TKc"/>
    <property type="match status" value="1"/>
</dbReference>
<dbReference type="PROSITE" id="PS50011">
    <property type="entry name" value="PROTEIN_KINASE_DOM"/>
    <property type="match status" value="1"/>
</dbReference>
<organism evidence="10">
    <name type="scientific">Leishmania guyanensis</name>
    <dbReference type="NCBI Taxonomy" id="5670"/>
    <lineage>
        <taxon>Eukaryota</taxon>
        <taxon>Discoba</taxon>
        <taxon>Euglenozoa</taxon>
        <taxon>Kinetoplastea</taxon>
        <taxon>Metakinetoplastina</taxon>
        <taxon>Trypanosomatida</taxon>
        <taxon>Trypanosomatidae</taxon>
        <taxon>Leishmaniinae</taxon>
        <taxon>Leishmania</taxon>
        <taxon>Leishmania guyanensis species complex</taxon>
    </lineage>
</organism>
<dbReference type="PANTHER" id="PTHR48012">
    <property type="entry name" value="STERILE20-LIKE KINASE, ISOFORM B-RELATED"/>
    <property type="match status" value="1"/>
</dbReference>
<sequence length="310" mass="34887">MSGFPFFSLDDVCDVEEIQDGGAAPRTTAGDGMSTRRSRLRRVRWLPHQRIVILKEVDLWTEDCVTESVHVVAERLWRIRADARRTDRAQYFAEYLALHVDSPRHYQWLLSSYGPSLRDVLLTPSMTPLTEEHCKAVLRRVLLALDHLHRMSTYVHADVSLGNVLTSSSSWDDVVLGDLESVTPIGTVPSRCLGSYFFMAPERLVDGALPLCPHDDVWAFGVVCYNLLTWDVAHPWCTLGTEADYSENYWALLDLMSKAKDVPPCQLLLQSPLSRCSKEALGFVGACLGWEPACRPSAAELLQHSWMLSP</sequence>
<dbReference type="GO" id="GO:0005737">
    <property type="term" value="C:cytoplasm"/>
    <property type="evidence" value="ECO:0007669"/>
    <property type="project" value="TreeGrafter"/>
</dbReference>
<accession>A0A1E1ITT3</accession>
<comment type="similarity">
    <text evidence="1">Belongs to the protein kinase superfamily. STE Ser/Thr protein kinase family. STE20 subfamily.</text>
</comment>
<reference evidence="10" key="1">
    <citation type="submission" date="2012-08" db="EMBL/GenBank/DDBJ databases">
        <title>Comparative genomics of metastatic and non-metastatic Leishmania guyanensis provides insights into polygenic factors involved in Leishmania RNA virus infection.</title>
        <authorList>
            <person name="Smith D."/>
            <person name="Hertz-Fowler C."/>
            <person name="Martin R."/>
            <person name="Dickens N."/>
            <person name="Fasel N."/>
            <person name="Falquet L."/>
            <person name="Beverley S."/>
            <person name="Zangger H."/>
            <person name="Calderon-Copete S."/>
            <person name="Mottram J."/>
            <person name="Xenarios I."/>
        </authorList>
    </citation>
    <scope>NUCLEOTIDE SEQUENCE</scope>
    <source>
        <strain evidence="10">MHOM/BR/75/M4147/SSU:IR2SAT-LUC</strain>
    </source>
</reference>
<keyword evidence="4" id="KW-0547">Nucleotide-binding</keyword>
<keyword evidence="5 10" id="KW-0418">Kinase</keyword>
<evidence type="ECO:0000256" key="5">
    <source>
        <dbReference type="ARBA" id="ARBA00022777"/>
    </source>
</evidence>
<evidence type="ECO:0000256" key="3">
    <source>
        <dbReference type="ARBA" id="ARBA00022679"/>
    </source>
</evidence>